<sequence>SDSNTSRNAWSSPATNSYSAPIAARTRSLLSEAVAEFEERDGLPWAGPALGRTTVELLRSWLVPPARSLWRLLPEIGAPTLVVWGAQDRVVSVRKAPRTALLIPRGKLLVLPRTGHVAQMERPRIVARAVLGLVESDNW</sequence>
<comment type="caution">
    <text evidence="2">The sequence shown here is derived from an EMBL/GenBank/DDBJ whole genome shotgun (WGS) entry which is preliminary data.</text>
</comment>
<dbReference type="EMBL" id="JAQGLA010000030">
    <property type="protein sequence ID" value="MDA3627610.1"/>
    <property type="molecule type" value="Genomic_DNA"/>
</dbReference>
<evidence type="ECO:0000259" key="1">
    <source>
        <dbReference type="Pfam" id="PF00561"/>
    </source>
</evidence>
<proteinExistence type="predicted"/>
<dbReference type="Proteomes" id="UP001210380">
    <property type="component" value="Unassembled WGS sequence"/>
</dbReference>
<evidence type="ECO:0000313" key="2">
    <source>
        <dbReference type="EMBL" id="MDA3627610.1"/>
    </source>
</evidence>
<feature type="non-terminal residue" evidence="2">
    <location>
        <position position="1"/>
    </location>
</feature>
<dbReference type="InterPro" id="IPR029058">
    <property type="entry name" value="AB_hydrolase_fold"/>
</dbReference>
<dbReference type="RefSeq" id="WP_270950281.1">
    <property type="nucleotide sequence ID" value="NZ_JAQGLA010000030.1"/>
</dbReference>
<dbReference type="GO" id="GO:0016787">
    <property type="term" value="F:hydrolase activity"/>
    <property type="evidence" value="ECO:0007669"/>
    <property type="project" value="UniProtKB-KW"/>
</dbReference>
<dbReference type="PANTHER" id="PTHR43798">
    <property type="entry name" value="MONOACYLGLYCEROL LIPASE"/>
    <property type="match status" value="1"/>
</dbReference>
<keyword evidence="3" id="KW-1185">Reference proteome</keyword>
<name>A0ABT4V0W7_9PSEU</name>
<dbReference type="SUPFAM" id="SSF53474">
    <property type="entry name" value="alpha/beta-Hydrolases"/>
    <property type="match status" value="1"/>
</dbReference>
<dbReference type="Gene3D" id="3.40.50.1820">
    <property type="entry name" value="alpha/beta hydrolase"/>
    <property type="match status" value="1"/>
</dbReference>
<evidence type="ECO:0000313" key="3">
    <source>
        <dbReference type="Proteomes" id="UP001210380"/>
    </source>
</evidence>
<protein>
    <submittedName>
        <fullName evidence="2">Alpha/beta hydrolase</fullName>
    </submittedName>
</protein>
<dbReference type="PANTHER" id="PTHR43798:SF33">
    <property type="entry name" value="HYDROLASE, PUTATIVE (AFU_ORTHOLOGUE AFUA_2G14860)-RELATED"/>
    <property type="match status" value="1"/>
</dbReference>
<dbReference type="InterPro" id="IPR050266">
    <property type="entry name" value="AB_hydrolase_sf"/>
</dbReference>
<dbReference type="InterPro" id="IPR000073">
    <property type="entry name" value="AB_hydrolase_1"/>
</dbReference>
<reference evidence="2 3" key="1">
    <citation type="submission" date="2022-11" db="EMBL/GenBank/DDBJ databases">
        <title>Draft genome sequence of Saccharopolyspora sp. WRP15-2 isolated from rhizosphere soils of wild rice in Thailand.</title>
        <authorList>
            <person name="Duangmal K."/>
            <person name="Kammanee S."/>
            <person name="Muangham S."/>
        </authorList>
    </citation>
    <scope>NUCLEOTIDE SEQUENCE [LARGE SCALE GENOMIC DNA]</scope>
    <source>
        <strain evidence="2 3">WRP15-2</strain>
    </source>
</reference>
<feature type="domain" description="AB hydrolase-1" evidence="1">
    <location>
        <begin position="60"/>
        <end position="123"/>
    </location>
</feature>
<keyword evidence="2" id="KW-0378">Hydrolase</keyword>
<gene>
    <name evidence="2" type="ORF">OU415_19370</name>
</gene>
<dbReference type="Pfam" id="PF00561">
    <property type="entry name" value="Abhydrolase_1"/>
    <property type="match status" value="1"/>
</dbReference>
<organism evidence="2 3">
    <name type="scientific">Saccharopolyspora oryzae</name>
    <dbReference type="NCBI Taxonomy" id="2997343"/>
    <lineage>
        <taxon>Bacteria</taxon>
        <taxon>Bacillati</taxon>
        <taxon>Actinomycetota</taxon>
        <taxon>Actinomycetes</taxon>
        <taxon>Pseudonocardiales</taxon>
        <taxon>Pseudonocardiaceae</taxon>
        <taxon>Saccharopolyspora</taxon>
    </lineage>
</organism>
<accession>A0ABT4V0W7</accession>